<feature type="chain" id="PRO_5047548800" evidence="2">
    <location>
        <begin position="23"/>
        <end position="896"/>
    </location>
</feature>
<dbReference type="RefSeq" id="WP_269037764.1">
    <property type="nucleotide sequence ID" value="NZ_CP114040.1"/>
</dbReference>
<evidence type="ECO:0000256" key="2">
    <source>
        <dbReference type="SAM" id="SignalP"/>
    </source>
</evidence>
<proteinExistence type="predicted"/>
<organism evidence="3 4">
    <name type="scientific">Nannocystis punicea</name>
    <dbReference type="NCBI Taxonomy" id="2995304"/>
    <lineage>
        <taxon>Bacteria</taxon>
        <taxon>Pseudomonadati</taxon>
        <taxon>Myxococcota</taxon>
        <taxon>Polyangia</taxon>
        <taxon>Nannocystales</taxon>
        <taxon>Nannocystaceae</taxon>
        <taxon>Nannocystis</taxon>
    </lineage>
</organism>
<gene>
    <name evidence="3" type="ORF">O0S08_04660</name>
</gene>
<dbReference type="EMBL" id="CP114040">
    <property type="protein sequence ID" value="WAS95431.1"/>
    <property type="molecule type" value="Genomic_DNA"/>
</dbReference>
<evidence type="ECO:0000313" key="4">
    <source>
        <dbReference type="Proteomes" id="UP001164459"/>
    </source>
</evidence>
<dbReference type="Proteomes" id="UP001164459">
    <property type="component" value="Chromosome"/>
</dbReference>
<keyword evidence="2" id="KW-0732">Signal</keyword>
<keyword evidence="4" id="KW-1185">Reference proteome</keyword>
<name>A0ABY7H854_9BACT</name>
<evidence type="ECO:0000313" key="3">
    <source>
        <dbReference type="EMBL" id="WAS95431.1"/>
    </source>
</evidence>
<keyword evidence="1" id="KW-0175">Coiled coil</keyword>
<feature type="coiled-coil region" evidence="1">
    <location>
        <begin position="797"/>
        <end position="824"/>
    </location>
</feature>
<sequence>MSRALARLALACALLAPAAAAAAPWDMPVGAGLFAPVPFGMSLRSPVIAAPPAPAAALAPVPGAMSLRTSAPSPAAPLAPAPAASRAPALAAQLSPVAALLPVPGAMSFQTSPPLLAALAPGPAALRSPVLAAPGPRVQTAAEGPAPSGDAARLLSDAEDAIKAAEQVAAAAATPSTAELAERLVAGQVQLEGGDAEGAAIVFLDLLENAPGTPAAVQARYYLGEALLQLRMRRWASECFSLTLADAGPEARRLHQRSVARLLELAAPARARGHARKQGLSVMPELRARMQSVGLDGDRGPGSELSALDVTRLRGWVAAVPPDQRIAELRYAWGRFLFLSKEYAEALAELDGLVPADLPLGTSAPAWRSLLRATYVAGAAAAALGRLDDAIVRFDRIVATRSLPGAAEQEIRELSWMARARIFHDRGDFDAALLSYRSIGRASPLYSSALYEIAWTLLRADRHEAALAALDQLLRETPHSPAAAEAKSLRGKLQIRRRNWKAAEDEFAALRRHFDDQYKAVAPALAVGSDALDYVGAVIRSDPRHFALDTLVPRAAIPLARNLPRAVQAERLARETGETEHLLRETMALLERMEIAAASPERALLFTDLGAHWQALDRAGRDLGEAGEALLTAVGRSPTRPLADMRRAVDALFERPSKQLRRVSDLADPLAAARAGTTDLRARLAGLEYMHRESSRRGSPDPFFQEAAALRSELGALEDSLEDAQRGLQVARATLRFTDPLPGTRRDAITAHNVLVGQLWPGGGSEGVREQWQRRQRLLVRLDAARKRLVAAAQTRLARAVVVLREERDNLARYRDELEALRPRADVTAAEAVHAGIRDVAADLRYWTIRADVGLLDVAWATKEAELELARDLERTRDRSVKNIDRAVTEALEDSE</sequence>
<protein>
    <submittedName>
        <fullName evidence="3">Tetratricopeptide repeat protein</fullName>
    </submittedName>
</protein>
<reference evidence="3" key="1">
    <citation type="submission" date="2022-11" db="EMBL/GenBank/DDBJ databases">
        <title>Minimal conservation of predation-associated metabolite biosynthetic gene clusters underscores biosynthetic potential of Myxococcota including descriptions for ten novel species: Archangium lansinium sp. nov., Myxococcus landrumus sp. nov., Nannocystis bai.</title>
        <authorList>
            <person name="Ahearne A."/>
            <person name="Stevens C."/>
            <person name="Dowd S."/>
        </authorList>
    </citation>
    <scope>NUCLEOTIDE SEQUENCE</scope>
    <source>
        <strain evidence="3">Fl3</strain>
    </source>
</reference>
<feature type="signal peptide" evidence="2">
    <location>
        <begin position="1"/>
        <end position="22"/>
    </location>
</feature>
<accession>A0ABY7H854</accession>
<dbReference type="Pfam" id="PF13432">
    <property type="entry name" value="TPR_16"/>
    <property type="match status" value="2"/>
</dbReference>
<dbReference type="SUPFAM" id="SSF48452">
    <property type="entry name" value="TPR-like"/>
    <property type="match status" value="1"/>
</dbReference>
<evidence type="ECO:0000256" key="1">
    <source>
        <dbReference type="SAM" id="Coils"/>
    </source>
</evidence>
<dbReference type="Gene3D" id="1.25.40.10">
    <property type="entry name" value="Tetratricopeptide repeat domain"/>
    <property type="match status" value="2"/>
</dbReference>
<dbReference type="InterPro" id="IPR011990">
    <property type="entry name" value="TPR-like_helical_dom_sf"/>
</dbReference>